<sequence length="731" mass="80928">MSRVILASGGSFQGIITNTSILPSEAIIYVDVRKEVQKTITLNHNPATPLILGDGQTVPTLIKEVASFPHTQEIMTWFENLPAINLEQGMGMWPILGRIAIEMTITGTGNSTETLSHFAVTKIFDPIFQKAQGVLPTIELLSCNSLSGGVSGGVGHILLKETLNAINARVKAAITNHALRIGGVTYNGLGDNAWPNVGMRLCETLTYILTPDRLDQELRTLTLVEIPVVGRNKELRDQLTTQFMQALFCTKVQNDLSIGLPNISKRLDAIKTITVNFWNGISPRIASANNYVNETRYLINSVQPDPYVCEEIRVNIVKQGSALNVPGIQKIINDQRRAPNIAELEGNLVYPAVIFVITNQKDATRLTEHELNKPARTPDTISEFQLKASKYSGLAQRLKAEHDKINTEYIAATTKINETLSKIGKVINETDSETDSTSPTNAKKQSWWSKIFGSNEQEKQKSQNRSNLLPQCLTQAEEYYRLKAYVEVLESGLRTIQGQLDLYQERLRRLEKNLQIIIGGNDTRASAYVDFKTFGELFGQLIPLSEAGQTDTMAIVLDNSVKNVTPVGLAIIAGLEPEETDPIAIVNALLNSTPAYVGPDWGGKEDTKNPIIRFLVFPPMGDELALEIKAAMVKLDEHCHFATSDCNAGGLNVVELTFYQPEWITDIVTPLYWKGLKDAMGKPYLYCLPDIDTAPMVDELKAIYEKEFKPTIISTGVTTETTIETKKEFTT</sequence>
<accession>A0A2M7UKD7</accession>
<proteinExistence type="predicted"/>
<dbReference type="Proteomes" id="UP000231071">
    <property type="component" value="Unassembled WGS sequence"/>
</dbReference>
<evidence type="ECO:0000313" key="2">
    <source>
        <dbReference type="Proteomes" id="UP000231071"/>
    </source>
</evidence>
<name>A0A2M7UKD7_9BACT</name>
<evidence type="ECO:0000313" key="1">
    <source>
        <dbReference type="EMBL" id="PIZ71612.1"/>
    </source>
</evidence>
<comment type="caution">
    <text evidence="1">The sequence shown here is derived from an EMBL/GenBank/DDBJ whole genome shotgun (WGS) entry which is preliminary data.</text>
</comment>
<dbReference type="EMBL" id="PFOI01000009">
    <property type="protein sequence ID" value="PIZ71612.1"/>
    <property type="molecule type" value="Genomic_DNA"/>
</dbReference>
<organism evidence="1 2">
    <name type="scientific">Candidatus Portnoybacteria bacterium CG_4_10_14_0_2_um_filter_39_11</name>
    <dbReference type="NCBI Taxonomy" id="1974797"/>
    <lineage>
        <taxon>Bacteria</taxon>
        <taxon>Candidatus Portnoyibacteriota</taxon>
    </lineage>
</organism>
<dbReference type="AlphaFoldDB" id="A0A2M7UKD7"/>
<gene>
    <name evidence="1" type="ORF">COY09_00445</name>
</gene>
<protein>
    <submittedName>
        <fullName evidence="1">Uncharacterized protein</fullName>
    </submittedName>
</protein>
<reference evidence="2" key="1">
    <citation type="submission" date="2017-09" db="EMBL/GenBank/DDBJ databases">
        <title>Depth-based differentiation of microbial function through sediment-hosted aquifers and enrichment of novel symbionts in the deep terrestrial subsurface.</title>
        <authorList>
            <person name="Probst A.J."/>
            <person name="Ladd B."/>
            <person name="Jarett J.K."/>
            <person name="Geller-Mcgrath D.E."/>
            <person name="Sieber C.M.K."/>
            <person name="Emerson J.B."/>
            <person name="Anantharaman K."/>
            <person name="Thomas B.C."/>
            <person name="Malmstrom R."/>
            <person name="Stieglmeier M."/>
            <person name="Klingl A."/>
            <person name="Woyke T."/>
            <person name="Ryan C.M."/>
            <person name="Banfield J.F."/>
        </authorList>
    </citation>
    <scope>NUCLEOTIDE SEQUENCE [LARGE SCALE GENOMIC DNA]</scope>
</reference>